<evidence type="ECO:0000313" key="2">
    <source>
        <dbReference type="EMBL" id="CAB3770514.1"/>
    </source>
</evidence>
<dbReference type="EMBL" id="CADIKG010000029">
    <property type="protein sequence ID" value="CAB3770514.1"/>
    <property type="molecule type" value="Genomic_DNA"/>
</dbReference>
<organism evidence="2 3">
    <name type="scientific">Burkholderia puraquae</name>
    <dbReference type="NCBI Taxonomy" id="1904757"/>
    <lineage>
        <taxon>Bacteria</taxon>
        <taxon>Pseudomonadati</taxon>
        <taxon>Pseudomonadota</taxon>
        <taxon>Betaproteobacteria</taxon>
        <taxon>Burkholderiales</taxon>
        <taxon>Burkholderiaceae</taxon>
        <taxon>Burkholderia</taxon>
        <taxon>Burkholderia cepacia complex</taxon>
    </lineage>
</organism>
<accession>A0A6J5EWW0</accession>
<reference evidence="2 3" key="1">
    <citation type="submission" date="2020-04" db="EMBL/GenBank/DDBJ databases">
        <authorList>
            <person name="De Canck E."/>
        </authorList>
    </citation>
    <scope>NUCLEOTIDE SEQUENCE [LARGE SCALE GENOMIC DNA]</scope>
    <source>
        <strain evidence="2 3">LMG 29660</strain>
    </source>
</reference>
<name>A0A6J5EWW0_9BURK</name>
<feature type="signal peptide" evidence="1">
    <location>
        <begin position="1"/>
        <end position="19"/>
    </location>
</feature>
<sequence>MKKSIFAVSIMVVASIGWAAPPSESLVKSCLLAQSVAPSVTIQNIDVDEVLQQDDYADGFNASYLFKYKGIDIGYADGKSDQALIYSGNIYRFSRSISVRNNGEIKPTSFNPTLAQWSIAKDGNQRYVCVSFNFEGLGQSGSFQNVHGGYLLNSKTKKLYFAVRDVKQRS</sequence>
<dbReference type="Proteomes" id="UP000494135">
    <property type="component" value="Unassembled WGS sequence"/>
</dbReference>
<evidence type="ECO:0000256" key="1">
    <source>
        <dbReference type="SAM" id="SignalP"/>
    </source>
</evidence>
<dbReference type="OrthoDB" id="8779032at2"/>
<gene>
    <name evidence="2" type="ORF">LMG29660_06644</name>
</gene>
<dbReference type="RefSeq" id="WP_133059187.1">
    <property type="nucleotide sequence ID" value="NZ_CADIKG010000029.1"/>
</dbReference>
<proteinExistence type="predicted"/>
<feature type="chain" id="PRO_5026775829" evidence="1">
    <location>
        <begin position="20"/>
        <end position="170"/>
    </location>
</feature>
<dbReference type="AlphaFoldDB" id="A0A6J5EWW0"/>
<keyword evidence="1" id="KW-0732">Signal</keyword>
<protein>
    <submittedName>
        <fullName evidence="2">Uncharacterized protein</fullName>
    </submittedName>
</protein>
<evidence type="ECO:0000313" key="3">
    <source>
        <dbReference type="Proteomes" id="UP000494135"/>
    </source>
</evidence>